<feature type="compositionally biased region" description="Polar residues" evidence="1">
    <location>
        <begin position="120"/>
        <end position="133"/>
    </location>
</feature>
<feature type="region of interest" description="Disordered" evidence="1">
    <location>
        <begin position="61"/>
        <end position="437"/>
    </location>
</feature>
<dbReference type="PANTHER" id="PTHR31949">
    <property type="entry name" value="GASTRIC MUCIN-LIKE PROTEIN"/>
    <property type="match status" value="1"/>
</dbReference>
<dbReference type="AlphaFoldDB" id="A0AAE1JIG3"/>
<protein>
    <submittedName>
        <fullName evidence="2">Uncharacterized protein</fullName>
    </submittedName>
</protein>
<feature type="compositionally biased region" description="Low complexity" evidence="1">
    <location>
        <begin position="153"/>
        <end position="170"/>
    </location>
</feature>
<feature type="region of interest" description="Disordered" evidence="1">
    <location>
        <begin position="478"/>
        <end position="538"/>
    </location>
</feature>
<sequence length="538" mass="57153">MVMKERDEELTLFLEMRRREKENEKNNLLLLQNTDELDGSNLESNRVSSPISKLLTSAVPRKTGADELLNSENEKSDYDWLLTPPGTPLFPTLEKESQISVKSEKEIPNARSTALKPRLTNVQSEPASKTNLSSKHHAAAMPGLSSSHTANNRRTSSSGGKTSVTSRSVTPSGRPTLPSSTKHSRPSTPTSRATVTSAKPVRSSTPTGTRATAPPVRSSTPTGTRASARASTPTFRPSLTASKTTRRSSTPTLRSSTPSSVNGVSAPASRSSSASKARPAQAKNPVQLRGSSPSAKSKPWEPSQMPGFSLEAPPNLKTSLAERPASASRTRPGAPNSRSSSLEAAASSDGKSKRQPGTPSRGRASTGVAQSNHSSIQALSRSRFIDGDNDSPVVVGNKMVERVVNMRKLAPPKREDRHSAHSSSGKSSSEGSGFGRTLSKMSLDMAMRHMDIKRSIKGNNVKPLVTSIPVSSMYSVRSAGSSSSRTMNVSDSPLATSSTASSEPSVNFNYISHDGSEIEENDLASDKGNSSPVSHLSR</sequence>
<gene>
    <name evidence="2" type="ORF">QN277_025242</name>
</gene>
<feature type="compositionally biased region" description="Polar residues" evidence="1">
    <location>
        <begin position="171"/>
        <end position="210"/>
    </location>
</feature>
<dbReference type="Proteomes" id="UP001293593">
    <property type="component" value="Unassembled WGS sequence"/>
</dbReference>
<dbReference type="PANTHER" id="PTHR31949:SF15">
    <property type="entry name" value="ENDOCHITINASE A-LIKE ISOFORM X1"/>
    <property type="match status" value="1"/>
</dbReference>
<dbReference type="GO" id="GO:0055028">
    <property type="term" value="C:cortical microtubule"/>
    <property type="evidence" value="ECO:0007669"/>
    <property type="project" value="TreeGrafter"/>
</dbReference>
<evidence type="ECO:0000313" key="2">
    <source>
        <dbReference type="EMBL" id="KAK4268619.1"/>
    </source>
</evidence>
<organism evidence="2 3">
    <name type="scientific">Acacia crassicarpa</name>
    <name type="common">northern wattle</name>
    <dbReference type="NCBI Taxonomy" id="499986"/>
    <lineage>
        <taxon>Eukaryota</taxon>
        <taxon>Viridiplantae</taxon>
        <taxon>Streptophyta</taxon>
        <taxon>Embryophyta</taxon>
        <taxon>Tracheophyta</taxon>
        <taxon>Spermatophyta</taxon>
        <taxon>Magnoliopsida</taxon>
        <taxon>eudicotyledons</taxon>
        <taxon>Gunneridae</taxon>
        <taxon>Pentapetalae</taxon>
        <taxon>rosids</taxon>
        <taxon>fabids</taxon>
        <taxon>Fabales</taxon>
        <taxon>Fabaceae</taxon>
        <taxon>Caesalpinioideae</taxon>
        <taxon>mimosoid clade</taxon>
        <taxon>Acacieae</taxon>
        <taxon>Acacia</taxon>
    </lineage>
</organism>
<name>A0AAE1JIG3_9FABA</name>
<evidence type="ECO:0000256" key="1">
    <source>
        <dbReference type="SAM" id="MobiDB-lite"/>
    </source>
</evidence>
<reference evidence="2" key="1">
    <citation type="submission" date="2023-10" db="EMBL/GenBank/DDBJ databases">
        <title>Chromosome-level genome of the transformable northern wattle, Acacia crassicarpa.</title>
        <authorList>
            <person name="Massaro I."/>
            <person name="Sinha N.R."/>
            <person name="Poethig S."/>
            <person name="Leichty A.R."/>
        </authorList>
    </citation>
    <scope>NUCLEOTIDE SEQUENCE</scope>
    <source>
        <strain evidence="2">Acra3RX</strain>
        <tissue evidence="2">Leaf</tissue>
    </source>
</reference>
<proteinExistence type="predicted"/>
<keyword evidence="3" id="KW-1185">Reference proteome</keyword>
<feature type="compositionally biased region" description="Basic and acidic residues" evidence="1">
    <location>
        <begin position="93"/>
        <end position="108"/>
    </location>
</feature>
<accession>A0AAE1JIG3</accession>
<feature type="compositionally biased region" description="Low complexity" evidence="1">
    <location>
        <begin position="238"/>
        <end position="283"/>
    </location>
</feature>
<feature type="compositionally biased region" description="Low complexity" evidence="1">
    <location>
        <begin position="337"/>
        <end position="348"/>
    </location>
</feature>
<feature type="compositionally biased region" description="Low complexity" evidence="1">
    <location>
        <begin position="421"/>
        <end position="431"/>
    </location>
</feature>
<dbReference type="EMBL" id="JAWXYG010000007">
    <property type="protein sequence ID" value="KAK4268619.1"/>
    <property type="molecule type" value="Genomic_DNA"/>
</dbReference>
<feature type="compositionally biased region" description="Polar residues" evidence="1">
    <location>
        <begin position="367"/>
        <end position="380"/>
    </location>
</feature>
<feature type="compositionally biased region" description="Polar residues" evidence="1">
    <location>
        <begin position="527"/>
        <end position="538"/>
    </location>
</feature>
<evidence type="ECO:0000313" key="3">
    <source>
        <dbReference type="Proteomes" id="UP001293593"/>
    </source>
</evidence>
<dbReference type="GO" id="GO:0043622">
    <property type="term" value="P:cortical microtubule organization"/>
    <property type="evidence" value="ECO:0007669"/>
    <property type="project" value="TreeGrafter"/>
</dbReference>
<feature type="compositionally biased region" description="Low complexity" evidence="1">
    <location>
        <begin position="81"/>
        <end position="92"/>
    </location>
</feature>
<comment type="caution">
    <text evidence="2">The sequence shown here is derived from an EMBL/GenBank/DDBJ whole genome shotgun (WGS) entry which is preliminary data.</text>
</comment>
<feature type="compositionally biased region" description="Polar residues" evidence="1">
    <location>
        <begin position="217"/>
        <end position="237"/>
    </location>
</feature>
<feature type="compositionally biased region" description="Polar residues" evidence="1">
    <location>
        <begin position="485"/>
        <end position="510"/>
    </location>
</feature>